<keyword evidence="2" id="KW-0328">Glycosyltransferase</keyword>
<keyword evidence="2" id="KW-0150">Chloroplast</keyword>
<dbReference type="Pfam" id="PF14681">
    <property type="entry name" value="UPRTase"/>
    <property type="match status" value="1"/>
</dbReference>
<evidence type="ECO:0000259" key="1">
    <source>
        <dbReference type="Pfam" id="PF14681"/>
    </source>
</evidence>
<dbReference type="InterPro" id="IPR000836">
    <property type="entry name" value="PRTase_dom"/>
</dbReference>
<proteinExistence type="predicted"/>
<dbReference type="GeneID" id="33357275"/>
<gene>
    <name evidence="2" type="primary">upp</name>
</gene>
<keyword evidence="2" id="KW-0808">Transferase</keyword>
<evidence type="ECO:0000313" key="2">
    <source>
        <dbReference type="EMBL" id="ARW64044.1"/>
    </source>
</evidence>
<feature type="domain" description="Phosphoribosyltransferase" evidence="1">
    <location>
        <begin position="9"/>
        <end position="187"/>
    </location>
</feature>
<dbReference type="RefSeq" id="YP_009395276.1">
    <property type="nucleotide sequence ID" value="NC_035276.1"/>
</dbReference>
<dbReference type="AlphaFoldDB" id="A0A1Z1ME57"/>
<geneLocation type="chloroplast" evidence="2"/>
<dbReference type="InterPro" id="IPR029057">
    <property type="entry name" value="PRTase-like"/>
</dbReference>
<protein>
    <submittedName>
        <fullName evidence="2">Uracil phosphoribosyltransferase</fullName>
    </submittedName>
</protein>
<keyword evidence="2" id="KW-0934">Plastid</keyword>
<dbReference type="EMBL" id="MF101430">
    <property type="protein sequence ID" value="ARW64044.1"/>
    <property type="molecule type" value="Genomic_DNA"/>
</dbReference>
<reference evidence="2" key="1">
    <citation type="journal article" date="2017" name="J. Phycol.">
        <title>Analysis of chloroplast genomes and a supermatrix inform reclassification of the Rhodomelaceae (Rhodophyta).</title>
        <authorList>
            <person name="Diaz-Tapia P."/>
            <person name="Maggs C.A."/>
            <person name="West J.A."/>
            <person name="Verbruggen H."/>
        </authorList>
    </citation>
    <scope>NUCLEOTIDE SEQUENCE</scope>
    <source>
        <strain evidence="2">PD644</strain>
    </source>
</reference>
<accession>A0A1Z1ME57</accession>
<sequence>MQLNIYKVSHPIIQILSNLINNENNKVQNTEFYHRYTGLLLIYETLRKYIKINVVYIKCINSVENISAIDYRQKYYILTSLSNTYQMVSDIKSILPHIEIIDISKGDIIDIEKTNNQLKTKNHSINCFILEKRLNNFQIINLIEYLEKDKGIPPDNIQIICLSSQNDILNKLGYHYPMLKVYTTQINR</sequence>
<organism evidence="2">
    <name type="scientific">Alsidium seaforthii</name>
    <dbReference type="NCBI Taxonomy" id="2007182"/>
    <lineage>
        <taxon>Eukaryota</taxon>
        <taxon>Rhodophyta</taxon>
        <taxon>Florideophyceae</taxon>
        <taxon>Rhodymeniophycidae</taxon>
        <taxon>Ceramiales</taxon>
        <taxon>Rhodomelaceae</taxon>
        <taxon>Polysiphonioideae</taxon>
        <taxon>Alsidium</taxon>
    </lineage>
</organism>
<dbReference type="GO" id="GO:0016757">
    <property type="term" value="F:glycosyltransferase activity"/>
    <property type="evidence" value="ECO:0007669"/>
    <property type="project" value="UniProtKB-KW"/>
</dbReference>
<dbReference type="Gene3D" id="3.40.50.2020">
    <property type="match status" value="1"/>
</dbReference>
<name>A0A1Z1ME57_9FLOR</name>